<evidence type="ECO:0000256" key="3">
    <source>
        <dbReference type="ARBA" id="ARBA00022448"/>
    </source>
</evidence>
<dbReference type="GO" id="GO:0045454">
    <property type="term" value="P:cell redox homeostasis"/>
    <property type="evidence" value="ECO:0007669"/>
    <property type="project" value="InterPro"/>
</dbReference>
<dbReference type="EMBL" id="SNYR01000003">
    <property type="protein sequence ID" value="TDQ61488.1"/>
    <property type="molecule type" value="Genomic_DNA"/>
</dbReference>
<dbReference type="InterPro" id="IPR014025">
    <property type="entry name" value="Glutaredoxin_subgr"/>
</dbReference>
<reference evidence="9 10" key="1">
    <citation type="submission" date="2019-03" db="EMBL/GenBank/DDBJ databases">
        <title>Genomic Encyclopedia of Type Strains, Phase III (KMG-III): the genomes of soil and plant-associated and newly described type strains.</title>
        <authorList>
            <person name="Whitman W."/>
        </authorList>
    </citation>
    <scope>NUCLEOTIDE SEQUENCE [LARGE SCALE GENOMIC DNA]</scope>
    <source>
        <strain evidence="9 10">CGMCC 1.7002</strain>
    </source>
</reference>
<evidence type="ECO:0000256" key="7">
    <source>
        <dbReference type="RuleBase" id="RU364065"/>
    </source>
</evidence>
<keyword evidence="6 7" id="KW-0676">Redox-active center</keyword>
<evidence type="ECO:0000256" key="2">
    <source>
        <dbReference type="ARBA" id="ARBA00007787"/>
    </source>
</evidence>
<dbReference type="GO" id="GO:0005737">
    <property type="term" value="C:cytoplasm"/>
    <property type="evidence" value="ECO:0007669"/>
    <property type="project" value="TreeGrafter"/>
</dbReference>
<proteinExistence type="inferred from homology"/>
<dbReference type="FunFam" id="3.40.30.10:FF:000018">
    <property type="entry name" value="Glutaredoxin"/>
    <property type="match status" value="1"/>
</dbReference>
<dbReference type="PROSITE" id="PS51354">
    <property type="entry name" value="GLUTAREDOXIN_2"/>
    <property type="match status" value="1"/>
</dbReference>
<dbReference type="InterPro" id="IPR002109">
    <property type="entry name" value="Glutaredoxin"/>
</dbReference>
<dbReference type="PROSITE" id="PS00195">
    <property type="entry name" value="GLUTAREDOXIN_1"/>
    <property type="match status" value="1"/>
</dbReference>
<evidence type="ECO:0000313" key="10">
    <source>
        <dbReference type="Proteomes" id="UP000295391"/>
    </source>
</evidence>
<name>A0A4R6VIU8_9HYPH</name>
<keyword evidence="3 7" id="KW-0813">Transport</keyword>
<evidence type="ECO:0000256" key="6">
    <source>
        <dbReference type="ARBA" id="ARBA00023284"/>
    </source>
</evidence>
<organism evidence="9 10">
    <name type="scientific">Maritalea mobilis</name>
    <dbReference type="NCBI Taxonomy" id="483324"/>
    <lineage>
        <taxon>Bacteria</taxon>
        <taxon>Pseudomonadati</taxon>
        <taxon>Pseudomonadota</taxon>
        <taxon>Alphaproteobacteria</taxon>
        <taxon>Hyphomicrobiales</taxon>
        <taxon>Devosiaceae</taxon>
        <taxon>Maritalea</taxon>
    </lineage>
</organism>
<dbReference type="Proteomes" id="UP000295391">
    <property type="component" value="Unassembled WGS sequence"/>
</dbReference>
<dbReference type="NCBIfam" id="TIGR02181">
    <property type="entry name" value="GRX_bact"/>
    <property type="match status" value="1"/>
</dbReference>
<evidence type="ECO:0000313" key="9">
    <source>
        <dbReference type="EMBL" id="TDQ61488.1"/>
    </source>
</evidence>
<evidence type="ECO:0000256" key="1">
    <source>
        <dbReference type="ARBA" id="ARBA00002549"/>
    </source>
</evidence>
<dbReference type="InterPro" id="IPR011767">
    <property type="entry name" value="GLR_AS"/>
</dbReference>
<dbReference type="CDD" id="cd03418">
    <property type="entry name" value="GRX_GRXb_1_3_like"/>
    <property type="match status" value="1"/>
</dbReference>
<evidence type="ECO:0000259" key="8">
    <source>
        <dbReference type="Pfam" id="PF00462"/>
    </source>
</evidence>
<keyword evidence="5" id="KW-1015">Disulfide bond</keyword>
<sequence length="89" mass="10031">MPKIELYTTPTCPYCLAAKALLNKKEVSFTEITVVGHPQEREKMIQRARGRQTVPQIFIDEYHVGGYDDLVALDRAGKLDPLLQDRAAS</sequence>
<dbReference type="RefSeq" id="WP_133573209.1">
    <property type="nucleotide sequence ID" value="NZ_SNYR01000003.1"/>
</dbReference>
<dbReference type="PANTHER" id="PTHR45694">
    <property type="entry name" value="GLUTAREDOXIN 2"/>
    <property type="match status" value="1"/>
</dbReference>
<gene>
    <name evidence="9" type="ORF">ATL17_2585</name>
</gene>
<keyword evidence="4 7" id="KW-0249">Electron transport</keyword>
<dbReference type="OrthoDB" id="9814618at2"/>
<dbReference type="Gene3D" id="3.40.30.10">
    <property type="entry name" value="Glutaredoxin"/>
    <property type="match status" value="1"/>
</dbReference>
<dbReference type="GO" id="GO:0015038">
    <property type="term" value="F:glutathione disulfide oxidoreductase activity"/>
    <property type="evidence" value="ECO:0007669"/>
    <property type="project" value="UniProtKB-UniRule"/>
</dbReference>
<dbReference type="InterPro" id="IPR036249">
    <property type="entry name" value="Thioredoxin-like_sf"/>
</dbReference>
<comment type="caution">
    <text evidence="9">The sequence shown here is derived from an EMBL/GenBank/DDBJ whole genome shotgun (WGS) entry which is preliminary data.</text>
</comment>
<comment type="similarity">
    <text evidence="2 7">Belongs to the glutaredoxin family.</text>
</comment>
<keyword evidence="7" id="KW-0963">Cytoplasm</keyword>
<dbReference type="GO" id="GO:0034599">
    <property type="term" value="P:cellular response to oxidative stress"/>
    <property type="evidence" value="ECO:0007669"/>
    <property type="project" value="TreeGrafter"/>
</dbReference>
<dbReference type="Pfam" id="PF00462">
    <property type="entry name" value="Glutaredoxin"/>
    <property type="match status" value="1"/>
</dbReference>
<comment type="function">
    <text evidence="1 7">Has a glutathione-disulfide oxidoreductase activity in the presence of NADPH and glutathione reductase. Reduces low molecular weight disulfides and proteins.</text>
</comment>
<dbReference type="InterPro" id="IPR011900">
    <property type="entry name" value="GRX_bact"/>
</dbReference>
<protein>
    <recommendedName>
        <fullName evidence="7">Glutaredoxin</fullName>
    </recommendedName>
</protein>
<dbReference type="PANTHER" id="PTHR45694:SF18">
    <property type="entry name" value="GLUTAREDOXIN-1-RELATED"/>
    <property type="match status" value="1"/>
</dbReference>
<evidence type="ECO:0000256" key="4">
    <source>
        <dbReference type="ARBA" id="ARBA00022982"/>
    </source>
</evidence>
<dbReference type="PRINTS" id="PR00160">
    <property type="entry name" value="GLUTAREDOXIN"/>
</dbReference>
<dbReference type="AlphaFoldDB" id="A0A4R6VIU8"/>
<dbReference type="SUPFAM" id="SSF52833">
    <property type="entry name" value="Thioredoxin-like"/>
    <property type="match status" value="1"/>
</dbReference>
<evidence type="ECO:0000256" key="5">
    <source>
        <dbReference type="ARBA" id="ARBA00023157"/>
    </source>
</evidence>
<keyword evidence="10" id="KW-1185">Reference proteome</keyword>
<feature type="domain" description="Glutaredoxin" evidence="8">
    <location>
        <begin position="4"/>
        <end position="64"/>
    </location>
</feature>
<accession>A0A4R6VIU8</accession>